<dbReference type="CDD" id="cd06587">
    <property type="entry name" value="VOC"/>
    <property type="match status" value="1"/>
</dbReference>
<dbReference type="InterPro" id="IPR037523">
    <property type="entry name" value="VOC_core"/>
</dbReference>
<dbReference type="Gene3D" id="3.10.180.10">
    <property type="entry name" value="2,3-Dihydroxybiphenyl 1,2-Dioxygenase, domain 1"/>
    <property type="match status" value="1"/>
</dbReference>
<reference evidence="2 3" key="1">
    <citation type="submission" date="2014-04" db="EMBL/GenBank/DDBJ databases">
        <title>Draft genome sequence of Pantoea beijingensis strain LMG 27579, an emerging pathogen to Pleurotus eryngii with potential industrial application.</title>
        <authorList>
            <person name="Xu F."/>
            <person name="Liu Y."/>
            <person name="Wang S."/>
            <person name="Yin Y."/>
            <person name="Ma Y."/>
            <person name="Zhao S."/>
            <person name="Rong C."/>
        </authorList>
    </citation>
    <scope>NUCLEOTIDE SEQUENCE [LARGE SCALE GENOMIC DNA]</scope>
    <source>
        <strain evidence="2 3">LMG 27579</strain>
    </source>
</reference>
<dbReference type="Proteomes" id="UP000288794">
    <property type="component" value="Unassembled WGS sequence"/>
</dbReference>
<dbReference type="EMBL" id="JMEE01000004">
    <property type="protein sequence ID" value="RWR03041.1"/>
    <property type="molecule type" value="Genomic_DNA"/>
</dbReference>
<feature type="domain" description="VOC" evidence="1">
    <location>
        <begin position="2"/>
        <end position="125"/>
    </location>
</feature>
<comment type="caution">
    <text evidence="2">The sequence shown here is derived from an EMBL/GenBank/DDBJ whole genome shotgun (WGS) entry which is preliminary data.</text>
</comment>
<dbReference type="SUPFAM" id="SSF54593">
    <property type="entry name" value="Glyoxalase/Bleomycin resistance protein/Dihydroxybiphenyl dioxygenase"/>
    <property type="match status" value="1"/>
</dbReference>
<dbReference type="InterPro" id="IPR029068">
    <property type="entry name" value="Glyas_Bleomycin-R_OHBP_Dase"/>
</dbReference>
<accession>A0A443IG69</accession>
<dbReference type="PROSITE" id="PS51819">
    <property type="entry name" value="VOC"/>
    <property type="match status" value="1"/>
</dbReference>
<proteinExistence type="predicted"/>
<keyword evidence="3" id="KW-1185">Reference proteome</keyword>
<organism evidence="2 3">
    <name type="scientific">[Pantoea] beijingensis</name>
    <dbReference type="NCBI Taxonomy" id="1324864"/>
    <lineage>
        <taxon>Bacteria</taxon>
        <taxon>Pseudomonadati</taxon>
        <taxon>Pseudomonadota</taxon>
        <taxon>Gammaproteobacteria</taxon>
        <taxon>Enterobacterales</taxon>
        <taxon>Erwiniaceae</taxon>
        <taxon>Erwinia</taxon>
    </lineage>
</organism>
<dbReference type="RefSeq" id="WP_128175612.1">
    <property type="nucleotide sequence ID" value="NZ_CP071409.1"/>
</dbReference>
<dbReference type="AlphaFoldDB" id="A0A443IG69"/>
<name>A0A443IG69_9GAMM</name>
<gene>
    <name evidence="2" type="ORF">ED28_04380</name>
</gene>
<dbReference type="Pfam" id="PF13669">
    <property type="entry name" value="Glyoxalase_4"/>
    <property type="match status" value="1"/>
</dbReference>
<sequence length="131" mass="14891">MRIRHIGVVTKDLERTATFYEKVFGFKRLGPVRTPGHYPGKAIDMSDGEVNYSLLCPDERVETVPWQQGTLGTNHVGIATDNITGVIEALKEFNIEIYGEDKQEVPPRFFKFLDLDGAEIDVATVERSWKY</sequence>
<evidence type="ECO:0000313" key="3">
    <source>
        <dbReference type="Proteomes" id="UP000288794"/>
    </source>
</evidence>
<evidence type="ECO:0000259" key="1">
    <source>
        <dbReference type="PROSITE" id="PS51819"/>
    </source>
</evidence>
<protein>
    <recommendedName>
        <fullName evidence="1">VOC domain-containing protein</fullName>
    </recommendedName>
</protein>
<evidence type="ECO:0000313" key="2">
    <source>
        <dbReference type="EMBL" id="RWR03041.1"/>
    </source>
</evidence>